<name>A0A2T5EJB8_VIBSP</name>
<evidence type="ECO:0000313" key="2">
    <source>
        <dbReference type="Proteomes" id="UP000244080"/>
    </source>
</evidence>
<protein>
    <submittedName>
        <fullName evidence="1">Uncharacterized protein</fullName>
    </submittedName>
</protein>
<dbReference type="Proteomes" id="UP000244080">
    <property type="component" value="Unassembled WGS sequence"/>
</dbReference>
<gene>
    <name evidence="1" type="ORF">CWO36_07445</name>
</gene>
<proteinExistence type="predicted"/>
<dbReference type="EMBL" id="PIGA01000010">
    <property type="protein sequence ID" value="PTP20356.1"/>
    <property type="molecule type" value="Genomic_DNA"/>
</dbReference>
<dbReference type="RefSeq" id="WP_017085279.1">
    <property type="nucleotide sequence ID" value="NZ_CAWNZY010000002.1"/>
</dbReference>
<organism evidence="1 2">
    <name type="scientific">Vibrio splendidus</name>
    <dbReference type="NCBI Taxonomy" id="29497"/>
    <lineage>
        <taxon>Bacteria</taxon>
        <taxon>Pseudomonadati</taxon>
        <taxon>Pseudomonadota</taxon>
        <taxon>Gammaproteobacteria</taxon>
        <taxon>Vibrionales</taxon>
        <taxon>Vibrionaceae</taxon>
        <taxon>Vibrio</taxon>
    </lineage>
</organism>
<reference evidence="1 2" key="1">
    <citation type="submission" date="2017-11" db="EMBL/GenBank/DDBJ databases">
        <title>Population delineation of vibrios coincides with oyster pathogenicity.</title>
        <authorList>
            <person name="Bruto M."/>
            <person name="Labreuche Y."/>
            <person name="James A."/>
            <person name="Piel D."/>
            <person name="Chenivesse S."/>
            <person name="Petton B."/>
            <person name="Polz M.F."/>
            <person name="Le Roux F."/>
        </authorList>
    </citation>
    <scope>NUCLEOTIDE SEQUENCE [LARGE SCALE GENOMIC DNA]</scope>
    <source>
        <strain evidence="1 2">1F_55</strain>
    </source>
</reference>
<comment type="caution">
    <text evidence="1">The sequence shown here is derived from an EMBL/GenBank/DDBJ whole genome shotgun (WGS) entry which is preliminary data.</text>
</comment>
<evidence type="ECO:0000313" key="1">
    <source>
        <dbReference type="EMBL" id="PTP20356.1"/>
    </source>
</evidence>
<accession>A0A2T5EJB8</accession>
<dbReference type="AlphaFoldDB" id="A0A2T5EJB8"/>
<sequence length="87" mass="9732">MNIAIEQAVSVVKPIEPYQWGSHGLTVVQDGYLDNGTRVHVVREKLKDEPVILSNAVVISENFHSLYQVDPKAVLGNVAFKFQLKQD</sequence>